<dbReference type="GO" id="GO:0043386">
    <property type="term" value="P:mycotoxin biosynthetic process"/>
    <property type="evidence" value="ECO:0007669"/>
    <property type="project" value="InterPro"/>
</dbReference>
<dbReference type="InParanoid" id="F2SJP6"/>
<evidence type="ECO:0000313" key="5">
    <source>
        <dbReference type="Proteomes" id="UP000008864"/>
    </source>
</evidence>
<dbReference type="GeneID" id="10378580"/>
<protein>
    <submittedName>
        <fullName evidence="4">Uncharacterized protein</fullName>
    </submittedName>
</protein>
<accession>F2SJP6</accession>
<dbReference type="Pfam" id="PF11807">
    <property type="entry name" value="UstYa"/>
    <property type="match status" value="1"/>
</dbReference>
<evidence type="ECO:0000256" key="1">
    <source>
        <dbReference type="ARBA" id="ARBA00035112"/>
    </source>
</evidence>
<keyword evidence="5" id="KW-1185">Reference proteome</keyword>
<evidence type="ECO:0000256" key="3">
    <source>
        <dbReference type="SAM" id="Phobius"/>
    </source>
</evidence>
<keyword evidence="3" id="KW-0812">Transmembrane</keyword>
<feature type="region of interest" description="Disordered" evidence="2">
    <location>
        <begin position="241"/>
        <end position="266"/>
    </location>
</feature>
<dbReference type="OrthoDB" id="3687641at2759"/>
<dbReference type="PANTHER" id="PTHR33365:SF7">
    <property type="entry name" value="TAT PATHWAY SIGNAL SEQUENCE"/>
    <property type="match status" value="1"/>
</dbReference>
<dbReference type="Proteomes" id="UP000008864">
    <property type="component" value="Unassembled WGS sequence"/>
</dbReference>
<evidence type="ECO:0000256" key="2">
    <source>
        <dbReference type="SAM" id="MobiDB-lite"/>
    </source>
</evidence>
<keyword evidence="3" id="KW-1133">Transmembrane helix</keyword>
<name>F2SJP6_TRIRC</name>
<dbReference type="HOGENOM" id="CLU_042941_2_2_1"/>
<gene>
    <name evidence="4" type="ORF">TERG_03254</name>
</gene>
<dbReference type="eggNOG" id="ENOG502S2NN">
    <property type="taxonomic scope" value="Eukaryota"/>
</dbReference>
<dbReference type="RefSeq" id="XP_047604026.1">
    <property type="nucleotide sequence ID" value="XM_047748052.1"/>
</dbReference>
<feature type="transmembrane region" description="Helical" evidence="3">
    <location>
        <begin position="48"/>
        <end position="70"/>
    </location>
</feature>
<keyword evidence="3" id="KW-0472">Membrane</keyword>
<organism evidence="4 5">
    <name type="scientific">Trichophyton rubrum (strain ATCC MYA-4607 / CBS 118892)</name>
    <name type="common">Athlete's foot fungus</name>
    <dbReference type="NCBI Taxonomy" id="559305"/>
    <lineage>
        <taxon>Eukaryota</taxon>
        <taxon>Fungi</taxon>
        <taxon>Dikarya</taxon>
        <taxon>Ascomycota</taxon>
        <taxon>Pezizomycotina</taxon>
        <taxon>Eurotiomycetes</taxon>
        <taxon>Eurotiomycetidae</taxon>
        <taxon>Onygenales</taxon>
        <taxon>Arthrodermataceae</taxon>
        <taxon>Trichophyton</taxon>
    </lineage>
</organism>
<dbReference type="VEuPathDB" id="FungiDB:TERG_03254"/>
<proteinExistence type="inferred from homology"/>
<dbReference type="EMBL" id="GG700650">
    <property type="protein sequence ID" value="EGD86999.2"/>
    <property type="molecule type" value="Genomic_DNA"/>
</dbReference>
<dbReference type="AlphaFoldDB" id="F2SJP6"/>
<sequence length="281" mass="32479">MAQKEAGEHAVEPLLRGDESLNCASEEEFKDEFSRFDQKQKRRIWRRIFPWLLHSSIIVVYSLVIFAVILPRLQRHVLQEGREENRPHLPLPDRQGLKWEYRRFPTNIVNNPFAGPPREDMEQAWHKFLRNDNIRVPIGYLKEKNLTSVYTKDHSEGIASLSVYHSLHCFVQAHDVQRALLCPTRTKSPMAREIKHADHCVEYIRESLMCQPDLSLVTFRWINNTAQHEDPTEFYPTNFDREGAGGSMAAARPAQRNGEAPESSFISPSVSAALAVERNHN</sequence>
<dbReference type="InterPro" id="IPR021765">
    <property type="entry name" value="UstYa-like"/>
</dbReference>
<comment type="similarity">
    <text evidence="1">Belongs to the ustYa family.</text>
</comment>
<evidence type="ECO:0000313" key="4">
    <source>
        <dbReference type="EMBL" id="EGD86999.2"/>
    </source>
</evidence>
<dbReference type="PANTHER" id="PTHR33365">
    <property type="entry name" value="YALI0B05434P"/>
    <property type="match status" value="1"/>
</dbReference>
<reference evidence="5" key="1">
    <citation type="journal article" date="2012" name="MBio">
        <title>Comparative genome analysis of Trichophyton rubrum and related dermatophytes reveals candidate genes involved in infection.</title>
        <authorList>
            <person name="Martinez D.A."/>
            <person name="Oliver B.G."/>
            <person name="Graeser Y."/>
            <person name="Goldberg J.M."/>
            <person name="Li W."/>
            <person name="Martinez-Rossi N.M."/>
            <person name="Monod M."/>
            <person name="Shelest E."/>
            <person name="Barton R.C."/>
            <person name="Birch E."/>
            <person name="Brakhage A.A."/>
            <person name="Chen Z."/>
            <person name="Gurr S.J."/>
            <person name="Heiman D."/>
            <person name="Heitman J."/>
            <person name="Kosti I."/>
            <person name="Rossi A."/>
            <person name="Saif S."/>
            <person name="Samalova M."/>
            <person name="Saunders C.W."/>
            <person name="Shea T."/>
            <person name="Summerbell R.C."/>
            <person name="Xu J."/>
            <person name="Young S."/>
            <person name="Zeng Q."/>
            <person name="Birren B.W."/>
            <person name="Cuomo C.A."/>
            <person name="White T.C."/>
        </authorList>
    </citation>
    <scope>NUCLEOTIDE SEQUENCE [LARGE SCALE GENOMIC DNA]</scope>
    <source>
        <strain evidence="5">ATCC MYA-4607 / CBS 118892</strain>
    </source>
</reference>